<dbReference type="EMBL" id="CM023482">
    <property type="protein sequence ID" value="KAH6937669.1"/>
    <property type="molecule type" value="Genomic_DNA"/>
</dbReference>
<gene>
    <name evidence="1" type="ORF">HPB50_003564</name>
</gene>
<sequence>MESGTFAHTKQIALAIQPVGDKKRSKTIGGLLPSPPALHDVSPLVLRVDSRIGARLSAAASAFQRHFQCDADAQNGNNDCGESSQAEPWATPFEEPLNSGRSRGAQKNVAQ</sequence>
<evidence type="ECO:0000313" key="1">
    <source>
        <dbReference type="EMBL" id="KAH6937669.1"/>
    </source>
</evidence>
<organism evidence="1 2">
    <name type="scientific">Hyalomma asiaticum</name>
    <name type="common">Tick</name>
    <dbReference type="NCBI Taxonomy" id="266040"/>
    <lineage>
        <taxon>Eukaryota</taxon>
        <taxon>Metazoa</taxon>
        <taxon>Ecdysozoa</taxon>
        <taxon>Arthropoda</taxon>
        <taxon>Chelicerata</taxon>
        <taxon>Arachnida</taxon>
        <taxon>Acari</taxon>
        <taxon>Parasitiformes</taxon>
        <taxon>Ixodida</taxon>
        <taxon>Ixodoidea</taxon>
        <taxon>Ixodidae</taxon>
        <taxon>Hyalomminae</taxon>
        <taxon>Hyalomma</taxon>
    </lineage>
</organism>
<comment type="caution">
    <text evidence="1">The sequence shown here is derived from an EMBL/GenBank/DDBJ whole genome shotgun (WGS) entry which is preliminary data.</text>
</comment>
<reference evidence="1" key="1">
    <citation type="submission" date="2020-05" db="EMBL/GenBank/DDBJ databases">
        <title>Large-scale comparative analyses of tick genomes elucidate their genetic diversity and vector capacities.</title>
        <authorList>
            <person name="Jia N."/>
            <person name="Wang J."/>
            <person name="Shi W."/>
            <person name="Du L."/>
            <person name="Sun Y."/>
            <person name="Zhan W."/>
            <person name="Jiang J."/>
            <person name="Wang Q."/>
            <person name="Zhang B."/>
            <person name="Ji P."/>
            <person name="Sakyi L.B."/>
            <person name="Cui X."/>
            <person name="Yuan T."/>
            <person name="Jiang B."/>
            <person name="Yang W."/>
            <person name="Lam T.T.-Y."/>
            <person name="Chang Q."/>
            <person name="Ding S."/>
            <person name="Wang X."/>
            <person name="Zhu J."/>
            <person name="Ruan X."/>
            <person name="Zhao L."/>
            <person name="Wei J."/>
            <person name="Que T."/>
            <person name="Du C."/>
            <person name="Cheng J."/>
            <person name="Dai P."/>
            <person name="Han X."/>
            <person name="Huang E."/>
            <person name="Gao Y."/>
            <person name="Liu J."/>
            <person name="Shao H."/>
            <person name="Ye R."/>
            <person name="Li L."/>
            <person name="Wei W."/>
            <person name="Wang X."/>
            <person name="Wang C."/>
            <person name="Yang T."/>
            <person name="Huo Q."/>
            <person name="Li W."/>
            <person name="Guo W."/>
            <person name="Chen H."/>
            <person name="Zhou L."/>
            <person name="Ni X."/>
            <person name="Tian J."/>
            <person name="Zhou Y."/>
            <person name="Sheng Y."/>
            <person name="Liu T."/>
            <person name="Pan Y."/>
            <person name="Xia L."/>
            <person name="Li J."/>
            <person name="Zhao F."/>
            <person name="Cao W."/>
        </authorList>
    </citation>
    <scope>NUCLEOTIDE SEQUENCE</scope>
    <source>
        <strain evidence="1">Hyas-2018</strain>
    </source>
</reference>
<dbReference type="Proteomes" id="UP000821845">
    <property type="component" value="Chromosome 2"/>
</dbReference>
<evidence type="ECO:0000313" key="2">
    <source>
        <dbReference type="Proteomes" id="UP000821845"/>
    </source>
</evidence>
<protein>
    <submittedName>
        <fullName evidence="1">Uncharacterized protein</fullName>
    </submittedName>
</protein>
<proteinExistence type="predicted"/>
<keyword evidence="2" id="KW-1185">Reference proteome</keyword>
<accession>A0ACB7SV60</accession>
<name>A0ACB7SV60_HYAAI</name>